<accession>A0AAN8X757</accession>
<dbReference type="GO" id="GO:0005739">
    <property type="term" value="C:mitochondrion"/>
    <property type="evidence" value="ECO:0007669"/>
    <property type="project" value="UniProtKB-SubCell"/>
</dbReference>
<protein>
    <recommendedName>
        <fullName evidence="3">COX assembly mitochondrial protein</fullName>
    </recommendedName>
</protein>
<evidence type="ECO:0000256" key="3">
    <source>
        <dbReference type="RuleBase" id="RU364104"/>
    </source>
</evidence>
<evidence type="ECO:0000256" key="2">
    <source>
        <dbReference type="ARBA" id="ARBA00023157"/>
    </source>
</evidence>
<keyword evidence="2" id="KW-1015">Disulfide bond</keyword>
<comment type="subcellular location">
    <subcellularLocation>
        <location evidence="3">Mitochondrion</location>
    </subcellularLocation>
</comment>
<evidence type="ECO:0000256" key="1">
    <source>
        <dbReference type="ARBA" id="ARBA00007347"/>
    </source>
</evidence>
<name>A0AAN8X757_HALRR</name>
<dbReference type="AlphaFoldDB" id="A0AAN8X757"/>
<sequence>MEEVENKVLKFMGVCNDLDRAVWKCLKAERIQRRTNNRLSGESRRQEYYNKLKEGYSWEKDD</sequence>
<reference evidence="4 5" key="1">
    <citation type="submission" date="2023-11" db="EMBL/GenBank/DDBJ databases">
        <title>Halocaridina rubra genome assembly.</title>
        <authorList>
            <person name="Smith C."/>
        </authorList>
    </citation>
    <scope>NUCLEOTIDE SEQUENCE [LARGE SCALE GENOMIC DNA]</scope>
    <source>
        <strain evidence="4">EP-1</strain>
        <tissue evidence="4">Whole</tissue>
    </source>
</reference>
<evidence type="ECO:0000313" key="4">
    <source>
        <dbReference type="EMBL" id="KAK7079126.1"/>
    </source>
</evidence>
<dbReference type="Pfam" id="PF08583">
    <property type="entry name" value="Cmc1"/>
    <property type="match status" value="1"/>
</dbReference>
<keyword evidence="3" id="KW-0496">Mitochondrion</keyword>
<proteinExistence type="inferred from homology"/>
<comment type="caution">
    <text evidence="4">The sequence shown here is derived from an EMBL/GenBank/DDBJ whole genome shotgun (WGS) entry which is preliminary data.</text>
</comment>
<comment type="similarity">
    <text evidence="1 3">Belongs to the CMC family.</text>
</comment>
<keyword evidence="5" id="KW-1185">Reference proteome</keyword>
<gene>
    <name evidence="4" type="ORF">SK128_014249</name>
</gene>
<dbReference type="Proteomes" id="UP001381693">
    <property type="component" value="Unassembled WGS sequence"/>
</dbReference>
<dbReference type="EMBL" id="JAXCGZ010007579">
    <property type="protein sequence ID" value="KAK7079126.1"/>
    <property type="molecule type" value="Genomic_DNA"/>
</dbReference>
<dbReference type="InterPro" id="IPR013892">
    <property type="entry name" value="Cyt_c_biogenesis_Cmc1-like"/>
</dbReference>
<organism evidence="4 5">
    <name type="scientific">Halocaridina rubra</name>
    <name type="common">Hawaiian red shrimp</name>
    <dbReference type="NCBI Taxonomy" id="373956"/>
    <lineage>
        <taxon>Eukaryota</taxon>
        <taxon>Metazoa</taxon>
        <taxon>Ecdysozoa</taxon>
        <taxon>Arthropoda</taxon>
        <taxon>Crustacea</taxon>
        <taxon>Multicrustacea</taxon>
        <taxon>Malacostraca</taxon>
        <taxon>Eumalacostraca</taxon>
        <taxon>Eucarida</taxon>
        <taxon>Decapoda</taxon>
        <taxon>Pleocyemata</taxon>
        <taxon>Caridea</taxon>
        <taxon>Atyoidea</taxon>
        <taxon>Atyidae</taxon>
        <taxon>Halocaridina</taxon>
    </lineage>
</organism>
<evidence type="ECO:0000313" key="5">
    <source>
        <dbReference type="Proteomes" id="UP001381693"/>
    </source>
</evidence>